<accession>A0A938XWJ8</accession>
<dbReference type="Proteomes" id="UP000717624">
    <property type="component" value="Unassembled WGS sequence"/>
</dbReference>
<dbReference type="EMBL" id="JAFBEB010000001">
    <property type="protein sequence ID" value="MBM7588988.1"/>
    <property type="molecule type" value="Genomic_DNA"/>
</dbReference>
<proteinExistence type="predicted"/>
<protein>
    <submittedName>
        <fullName evidence="2">Uncharacterized protein with von Willebrand factor type A (VWA) domain</fullName>
    </submittedName>
</protein>
<dbReference type="PANTHER" id="PTHR36846:SF1">
    <property type="entry name" value="PROTEIN VIAA"/>
    <property type="match status" value="1"/>
</dbReference>
<organism evidence="2 3">
    <name type="scientific">Brevibacillus fulvus</name>
    <dbReference type="NCBI Taxonomy" id="1125967"/>
    <lineage>
        <taxon>Bacteria</taxon>
        <taxon>Bacillati</taxon>
        <taxon>Bacillota</taxon>
        <taxon>Bacilli</taxon>
        <taxon>Bacillales</taxon>
        <taxon>Paenibacillaceae</taxon>
        <taxon>Brevibacillus</taxon>
    </lineage>
</organism>
<dbReference type="RefSeq" id="WP_204516691.1">
    <property type="nucleotide sequence ID" value="NZ_BAABIN010000009.1"/>
</dbReference>
<evidence type="ECO:0000256" key="1">
    <source>
        <dbReference type="SAM" id="Coils"/>
    </source>
</evidence>
<keyword evidence="1" id="KW-0175">Coiled coil</keyword>
<dbReference type="GO" id="GO:0005829">
    <property type="term" value="C:cytosol"/>
    <property type="evidence" value="ECO:0007669"/>
    <property type="project" value="TreeGrafter"/>
</dbReference>
<dbReference type="Gene3D" id="3.40.50.410">
    <property type="entry name" value="von Willebrand factor, type A domain"/>
    <property type="match status" value="1"/>
</dbReference>
<reference evidence="2" key="1">
    <citation type="submission" date="2021-01" db="EMBL/GenBank/DDBJ databases">
        <title>Genomic Encyclopedia of Type Strains, Phase IV (KMG-IV): sequencing the most valuable type-strain genomes for metagenomic binning, comparative biology and taxonomic classification.</title>
        <authorList>
            <person name="Goeker M."/>
        </authorList>
    </citation>
    <scope>NUCLEOTIDE SEQUENCE</scope>
    <source>
        <strain evidence="2">DSM 25523</strain>
    </source>
</reference>
<name>A0A938XWJ8_9BACL</name>
<comment type="caution">
    <text evidence="2">The sequence shown here is derived from an EMBL/GenBank/DDBJ whole genome shotgun (WGS) entry which is preliminary data.</text>
</comment>
<dbReference type="AlphaFoldDB" id="A0A938XWJ8"/>
<dbReference type="SUPFAM" id="SSF53300">
    <property type="entry name" value="vWA-like"/>
    <property type="match status" value="1"/>
</dbReference>
<sequence length="568" mass="66672">MIVRCKRVDRYLFDAYFHSSRVAQEWMEQAKLRAAWFDRELLADFFLCFYLADPELDQTQDAPPFHRWLVQTLRKQYFYRLIHPRTEGQESAAFKTAIKALMWLSQTYAEEVQRREKEQRPWPFGMQELQGEQGEQQANVAERLTDQQIEQLRLTGFTLQQGKRMVEDKQSARDHRPLVEQEIKALRQRLEETRAEMKTQFTKRSKLLQKSKKLEEELAQREKQLDRLERQEKAAIERFEQELGQWVESSLKQSLAEEAEESSLVHDLLLASQRFANRRWGSELGKLRRQSFEQYLQWVEKLKKYPDLLQFIQQVGRNVHEIRVKQKQIRRNRLPEEYYDLRQSNDISHLLPSEAVLLADPELETYFMLKYVEEKLFTYDTAGWVEQPPKGPVICMLDTSHSMRGAKLKLAQIFVMTFAALSLLEKRDFLLLLFGAKGELKEQPLYYRRPNWPAFYALAQMAFGGGTHFDAPLKRAIELVDGEKTFRSADFVMVTDGVGGISPNVQGMLAQLAKQKQVRLHSLIVGSARQHLIQKYDIAGVSHQIRFATTWETSNEENTGLLLDVFEQ</sequence>
<dbReference type="InterPro" id="IPR036465">
    <property type="entry name" value="vWFA_dom_sf"/>
</dbReference>
<dbReference type="PANTHER" id="PTHR36846">
    <property type="entry name" value="PROTEIN VIAA"/>
    <property type="match status" value="1"/>
</dbReference>
<feature type="coiled-coil region" evidence="1">
    <location>
        <begin position="176"/>
        <end position="245"/>
    </location>
</feature>
<keyword evidence="3" id="KW-1185">Reference proteome</keyword>
<evidence type="ECO:0000313" key="3">
    <source>
        <dbReference type="Proteomes" id="UP000717624"/>
    </source>
</evidence>
<gene>
    <name evidence="2" type="ORF">JOD01_000574</name>
</gene>
<evidence type="ECO:0000313" key="2">
    <source>
        <dbReference type="EMBL" id="MBM7588988.1"/>
    </source>
</evidence>